<name>A0A8T1UFW7_9STRA</name>
<evidence type="ECO:0000313" key="4">
    <source>
        <dbReference type="Proteomes" id="UP000688947"/>
    </source>
</evidence>
<sequence>MLQQLSRAVLQTPRKAIQLSYWRFAVWWIIILSVHVVTCVFNALYAYGYWNLKGTYLNICLEFYHIGMPEPYHHTIAVIHGIVSAVHGTCILLMLGGSLRQNSLAFTPWSSSTVGDQLKTSRPSSSSKTEDVKASRTNSVVLKSFSKVYDKISDRHGILGVNGVHFHAVLVCREVLETALQTVQAYRMSVLLPRTLLNRFYVLLLAVNCWSSVIVYSVLFKGDEARRRFACIVLDCILDLVACMGIELMVLLSYVGDYNFNIRGFYEIIWYDDEWVARALNEFRMMVVVSWSDLASRAVFSLGLVMTTMNMKELLQSDIIVTNTQIWGDKLNSVGPKLPVPIQPGPQLSTRRLKRSDSYRGTNLRTRAGRLLLRAAHLLFGAWGILVLGFHIHAAVQPTLPQCLMQVRPWAVSRPSCYLAGLDCHALGISGTLDKVQEKWREFDASTVVQLLIRHCPALEVPDIFSDFSGLRGIKVYNTTIVDWSDSAAITLANHPGMSSLILVRVNMTNGLLPAGVQSSDFPPTLYDIEICVTNLRTLPEDLDSKWPQAALIQVEYSHLTTVPAVLPRLQPYYLAVTGNPITELPPEIFEVDGMLYLGISEMNIHELPRNVTHLSSDLSWIFIGETSISFFWAWVDELVIRMKGRANPWLAGPTPYCDDFEKILNGTASAFRVPLLPEYSQTMMDPSEENRPVLQKSVRCDPTIEGLFYPLEIEDSINAISTPPPLVRYIG</sequence>
<evidence type="ECO:0000256" key="1">
    <source>
        <dbReference type="SAM" id="MobiDB-lite"/>
    </source>
</evidence>
<feature type="transmembrane region" description="Helical" evidence="2">
    <location>
        <begin position="72"/>
        <end position="95"/>
    </location>
</feature>
<feature type="compositionally biased region" description="Polar residues" evidence="1">
    <location>
        <begin position="110"/>
        <end position="127"/>
    </location>
</feature>
<reference evidence="3" key="1">
    <citation type="submission" date="2021-01" db="EMBL/GenBank/DDBJ databases">
        <title>Phytophthora aleatoria, a newly-described species from Pinus radiata is distinct from Phytophthora cactorum isolates based on comparative genomics.</title>
        <authorList>
            <person name="Mcdougal R."/>
            <person name="Panda P."/>
            <person name="Williams N."/>
            <person name="Studholme D.J."/>
        </authorList>
    </citation>
    <scope>NUCLEOTIDE SEQUENCE</scope>
    <source>
        <strain evidence="3">NZFS 3830</strain>
    </source>
</reference>
<feature type="transmembrane region" description="Helical" evidence="2">
    <location>
        <begin position="21"/>
        <end position="47"/>
    </location>
</feature>
<dbReference type="AlphaFoldDB" id="A0A8T1UFW7"/>
<feature type="transmembrane region" description="Helical" evidence="2">
    <location>
        <begin position="232"/>
        <end position="255"/>
    </location>
</feature>
<proteinExistence type="predicted"/>
<dbReference type="VEuPathDB" id="FungiDB:PC110_g4838"/>
<keyword evidence="2" id="KW-0472">Membrane</keyword>
<keyword evidence="2" id="KW-0812">Transmembrane</keyword>
<feature type="transmembrane region" description="Helical" evidence="2">
    <location>
        <begin position="375"/>
        <end position="396"/>
    </location>
</feature>
<evidence type="ECO:0000256" key="2">
    <source>
        <dbReference type="SAM" id="Phobius"/>
    </source>
</evidence>
<feature type="transmembrane region" description="Helical" evidence="2">
    <location>
        <begin position="200"/>
        <end position="220"/>
    </location>
</feature>
<dbReference type="OrthoDB" id="107262at2759"/>
<protein>
    <submittedName>
        <fullName evidence="3">Uncharacterized protein</fullName>
    </submittedName>
</protein>
<evidence type="ECO:0000313" key="3">
    <source>
        <dbReference type="EMBL" id="KAG6962131.1"/>
    </source>
</evidence>
<feature type="region of interest" description="Disordered" evidence="1">
    <location>
        <begin position="110"/>
        <end position="132"/>
    </location>
</feature>
<gene>
    <name evidence="3" type="ORF">JG687_00007315</name>
</gene>
<dbReference type="Proteomes" id="UP000688947">
    <property type="component" value="Unassembled WGS sequence"/>
</dbReference>
<keyword evidence="2" id="KW-1133">Transmembrane helix</keyword>
<comment type="caution">
    <text evidence="3">The sequence shown here is derived from an EMBL/GenBank/DDBJ whole genome shotgun (WGS) entry which is preliminary data.</text>
</comment>
<organism evidence="3 4">
    <name type="scientific">Phytophthora cactorum</name>
    <dbReference type="NCBI Taxonomy" id="29920"/>
    <lineage>
        <taxon>Eukaryota</taxon>
        <taxon>Sar</taxon>
        <taxon>Stramenopiles</taxon>
        <taxon>Oomycota</taxon>
        <taxon>Peronosporomycetes</taxon>
        <taxon>Peronosporales</taxon>
        <taxon>Peronosporaceae</taxon>
        <taxon>Phytophthora</taxon>
    </lineage>
</organism>
<accession>A0A8T1UFW7</accession>
<dbReference type="EMBL" id="JAENGZ010000319">
    <property type="protein sequence ID" value="KAG6962131.1"/>
    <property type="molecule type" value="Genomic_DNA"/>
</dbReference>